<gene>
    <name evidence="6" type="ORF">B1756_15680</name>
</gene>
<feature type="region of interest" description="Disordered" evidence="4">
    <location>
        <begin position="328"/>
        <end position="364"/>
    </location>
</feature>
<proteinExistence type="predicted"/>
<evidence type="ECO:0000259" key="5">
    <source>
        <dbReference type="SMART" id="SM00922"/>
    </source>
</evidence>
<dbReference type="InterPro" id="IPR029017">
    <property type="entry name" value="Enolase-like_N"/>
</dbReference>
<name>A0A2Z2HUT8_9EURY</name>
<dbReference type="GO" id="GO:0016052">
    <property type="term" value="P:carbohydrate catabolic process"/>
    <property type="evidence" value="ECO:0007669"/>
    <property type="project" value="TreeGrafter"/>
</dbReference>
<dbReference type="InterPro" id="IPR013341">
    <property type="entry name" value="Mandelate_racemase_N_dom"/>
</dbReference>
<dbReference type="AlphaFoldDB" id="A0A2Z2HUT8"/>
<dbReference type="Proteomes" id="UP000250088">
    <property type="component" value="Chromosome"/>
</dbReference>
<dbReference type="InterPro" id="IPR013342">
    <property type="entry name" value="Mandelate_racemase_C"/>
</dbReference>
<sequence length="364" mass="39876">MQITDVDASSYEVPVSGSDPDEDDQMTISLVSIETDDGLVGYGETGYLHPNATTSFVNDELAPRLVGEDPLATARIWETLHREVNPRSQTGAWSTAVSAVDIALWDIKGKAYDEPVWRLLGGARETVPVYYTLGDPVEDPEWQAEIARELVYDGATKVKVVVGKGDWATPRADAARIRAVQDEIGDDVDLAIDANYLYSLEEALELCNRIDDRSIMWFEEPVYGNDPSLLSDLRERTRVPIAAGQNEGIRFNHRDLIATSAVDVPLPNVCFLGGFTEAQRVAGLADSFNLRVAHGGGWPFQNLHLMGGVANASVLEFHDSVWEIGNTIYDSPPQPDGDSIEMPTDPGLGLEPDESALERYETSP</sequence>
<organism evidence="6 7">
    <name type="scientific">Natrarchaeobaculum aegyptiacum</name>
    <dbReference type="NCBI Taxonomy" id="745377"/>
    <lineage>
        <taxon>Archaea</taxon>
        <taxon>Methanobacteriati</taxon>
        <taxon>Methanobacteriota</taxon>
        <taxon>Stenosarchaea group</taxon>
        <taxon>Halobacteria</taxon>
        <taxon>Halobacteriales</taxon>
        <taxon>Natrialbaceae</taxon>
        <taxon>Natrarchaeobaculum</taxon>
    </lineage>
</organism>
<dbReference type="GO" id="GO:0000287">
    <property type="term" value="F:magnesium ion binding"/>
    <property type="evidence" value="ECO:0007669"/>
    <property type="project" value="TreeGrafter"/>
</dbReference>
<dbReference type="GO" id="GO:0009063">
    <property type="term" value="P:amino acid catabolic process"/>
    <property type="evidence" value="ECO:0007669"/>
    <property type="project" value="InterPro"/>
</dbReference>
<evidence type="ECO:0000313" key="7">
    <source>
        <dbReference type="Proteomes" id="UP000250088"/>
    </source>
</evidence>
<dbReference type="KEGG" id="naj:B1756_15680"/>
<dbReference type="PANTHER" id="PTHR13794">
    <property type="entry name" value="ENOLASE SUPERFAMILY, MANDELATE RACEMASE"/>
    <property type="match status" value="1"/>
</dbReference>
<evidence type="ECO:0000256" key="2">
    <source>
        <dbReference type="ARBA" id="ARBA00022723"/>
    </source>
</evidence>
<dbReference type="CDD" id="cd03316">
    <property type="entry name" value="MR_like"/>
    <property type="match status" value="1"/>
</dbReference>
<protein>
    <submittedName>
        <fullName evidence="6">Mandelate racemase/muconate lactonizing protein</fullName>
    </submittedName>
</protein>
<evidence type="ECO:0000256" key="3">
    <source>
        <dbReference type="ARBA" id="ARBA00022842"/>
    </source>
</evidence>
<dbReference type="InterPro" id="IPR018110">
    <property type="entry name" value="Mandel_Rmase/mucon_lact_enz_CS"/>
</dbReference>
<dbReference type="Gene3D" id="3.20.20.120">
    <property type="entry name" value="Enolase-like C-terminal domain"/>
    <property type="match status" value="1"/>
</dbReference>
<accession>A0A2Z2HUT8</accession>
<keyword evidence="3" id="KW-0460">Magnesium</keyword>
<evidence type="ECO:0000256" key="4">
    <source>
        <dbReference type="SAM" id="MobiDB-lite"/>
    </source>
</evidence>
<keyword evidence="2" id="KW-0479">Metal-binding</keyword>
<dbReference type="OrthoDB" id="42605at2157"/>
<evidence type="ECO:0000256" key="1">
    <source>
        <dbReference type="ARBA" id="ARBA00001946"/>
    </source>
</evidence>
<dbReference type="SMART" id="SM00922">
    <property type="entry name" value="MR_MLE"/>
    <property type="match status" value="1"/>
</dbReference>
<keyword evidence="7" id="KW-1185">Reference proteome</keyword>
<feature type="region of interest" description="Disordered" evidence="4">
    <location>
        <begin position="1"/>
        <end position="25"/>
    </location>
</feature>
<dbReference type="Pfam" id="PF02746">
    <property type="entry name" value="MR_MLE_N"/>
    <property type="match status" value="1"/>
</dbReference>
<dbReference type="InterPro" id="IPR046945">
    <property type="entry name" value="RHMD-like"/>
</dbReference>
<dbReference type="SUPFAM" id="SSF51604">
    <property type="entry name" value="Enolase C-terminal domain-like"/>
    <property type="match status" value="1"/>
</dbReference>
<dbReference type="InterPro" id="IPR029065">
    <property type="entry name" value="Enolase_C-like"/>
</dbReference>
<feature type="domain" description="Mandelate racemase/muconate lactonizing enzyme C-terminal" evidence="5">
    <location>
        <begin position="139"/>
        <end position="240"/>
    </location>
</feature>
<dbReference type="Pfam" id="PF13378">
    <property type="entry name" value="MR_MLE_C"/>
    <property type="match status" value="1"/>
</dbReference>
<dbReference type="EMBL" id="CP019893">
    <property type="protein sequence ID" value="ARS91029.1"/>
    <property type="molecule type" value="Genomic_DNA"/>
</dbReference>
<reference evidence="7" key="1">
    <citation type="submission" date="2017-02" db="EMBL/GenBank/DDBJ databases">
        <title>Natronthermophilus aegyptiacus gen. nov.,sp. nov., an aerobic, extremely halophilic alkalithermophilic archaeon isolated from the athalassohaline Wadi An Natrun, Egypt.</title>
        <authorList>
            <person name="Zhao B."/>
        </authorList>
    </citation>
    <scope>NUCLEOTIDE SEQUENCE [LARGE SCALE GENOMIC DNA]</scope>
    <source>
        <strain evidence="7">JW/NM-HA 15</strain>
    </source>
</reference>
<dbReference type="Gene3D" id="3.30.390.10">
    <property type="entry name" value="Enolase-like, N-terminal domain"/>
    <property type="match status" value="1"/>
</dbReference>
<dbReference type="RefSeq" id="WP_086889397.1">
    <property type="nucleotide sequence ID" value="NZ_CP019893.1"/>
</dbReference>
<dbReference type="GeneID" id="32895543"/>
<dbReference type="SFLD" id="SFLDS00001">
    <property type="entry name" value="Enolase"/>
    <property type="match status" value="1"/>
</dbReference>
<comment type="cofactor">
    <cofactor evidence="1">
        <name>Mg(2+)</name>
        <dbReference type="ChEBI" id="CHEBI:18420"/>
    </cofactor>
</comment>
<dbReference type="GO" id="GO:0016836">
    <property type="term" value="F:hydro-lyase activity"/>
    <property type="evidence" value="ECO:0007669"/>
    <property type="project" value="TreeGrafter"/>
</dbReference>
<dbReference type="PANTHER" id="PTHR13794:SF58">
    <property type="entry name" value="MITOCHONDRIAL ENOLASE SUPERFAMILY MEMBER 1"/>
    <property type="match status" value="1"/>
</dbReference>
<dbReference type="InterPro" id="IPR036849">
    <property type="entry name" value="Enolase-like_C_sf"/>
</dbReference>
<evidence type="ECO:0000313" key="6">
    <source>
        <dbReference type="EMBL" id="ARS91029.1"/>
    </source>
</evidence>
<dbReference type="PROSITE" id="PS00908">
    <property type="entry name" value="MR_MLE_1"/>
    <property type="match status" value="1"/>
</dbReference>
<dbReference type="SUPFAM" id="SSF54826">
    <property type="entry name" value="Enolase N-terminal domain-like"/>
    <property type="match status" value="1"/>
</dbReference>